<gene>
    <name evidence="5" type="ORF">TL16_g04136</name>
</gene>
<dbReference type="Pfam" id="PF04577">
    <property type="entry name" value="Glyco_transf_61"/>
    <property type="match status" value="1"/>
</dbReference>
<dbReference type="EMBL" id="BLQM01000112">
    <property type="protein sequence ID" value="GMH65183.1"/>
    <property type="molecule type" value="Genomic_DNA"/>
</dbReference>
<name>A0A9W7A9N0_9STRA</name>
<dbReference type="AlphaFoldDB" id="A0A9W7A9N0"/>
<accession>A0A9W7A9N0</accession>
<evidence type="ECO:0000256" key="2">
    <source>
        <dbReference type="ARBA" id="ARBA00022679"/>
    </source>
</evidence>
<proteinExistence type="predicted"/>
<keyword evidence="2" id="KW-0808">Transferase</keyword>
<organism evidence="5 6">
    <name type="scientific">Triparma laevis f. inornata</name>
    <dbReference type="NCBI Taxonomy" id="1714386"/>
    <lineage>
        <taxon>Eukaryota</taxon>
        <taxon>Sar</taxon>
        <taxon>Stramenopiles</taxon>
        <taxon>Ochrophyta</taxon>
        <taxon>Bolidophyceae</taxon>
        <taxon>Parmales</taxon>
        <taxon>Triparmaceae</taxon>
        <taxon>Triparma</taxon>
    </lineage>
</organism>
<dbReference type="GO" id="GO:0016757">
    <property type="term" value="F:glycosyltransferase activity"/>
    <property type="evidence" value="ECO:0007669"/>
    <property type="project" value="UniProtKB-KW"/>
</dbReference>
<dbReference type="PANTHER" id="PTHR20961">
    <property type="entry name" value="GLYCOSYLTRANSFERASE"/>
    <property type="match status" value="1"/>
</dbReference>
<evidence type="ECO:0000313" key="6">
    <source>
        <dbReference type="Proteomes" id="UP001162640"/>
    </source>
</evidence>
<dbReference type="InterPro" id="IPR007657">
    <property type="entry name" value="Glycosyltransferase_61"/>
</dbReference>
<feature type="domain" description="Glycosyltransferase 61 catalytic" evidence="4">
    <location>
        <begin position="56"/>
        <end position="274"/>
    </location>
</feature>
<evidence type="ECO:0000313" key="5">
    <source>
        <dbReference type="EMBL" id="GMH65183.1"/>
    </source>
</evidence>
<evidence type="ECO:0000259" key="4">
    <source>
        <dbReference type="Pfam" id="PF04577"/>
    </source>
</evidence>
<sequence length="407" mass="45743">MGQFKSTQLSFAAKKNVFHETDVMNLSSFQDLPPRRMFRLPGTTFIQLPNLSNNYHFFADWFMRTMYNVMREGSDVDSFGPESEHNSRNLLLFMSSTILRKVGHKPIQSAYFAPLLFGRVLHKPVEGLLRSAPTLCFEKLIWPLKQDPQNVGYDVSPWYELTGAHGFDDKWAGVLPKLRSYVWSQLGIQEPQPRNPNRAPRITYVPRTDDRRIYNDAVLIDATKSYGWEVKAMNFDASPEGLKSAIETLSESDVLMGVHGAGLAYAWLLPPTSILVELSHSFGNSLGIFRNVAVQSNVGYYRVDISKDTMAGSAVKDKVVIGQDTMDLLKVKIPQWLTKVNAGSLNSRDISCEVEDKNKGKFPGESTPYCVLRKCHCNGEVVALNQCGKIDDEGQICCTKRDVQNCA</sequence>
<evidence type="ECO:0000256" key="1">
    <source>
        <dbReference type="ARBA" id="ARBA00022676"/>
    </source>
</evidence>
<dbReference type="InterPro" id="IPR049625">
    <property type="entry name" value="Glyco_transf_61_cat"/>
</dbReference>
<reference evidence="6" key="1">
    <citation type="journal article" date="2023" name="Commun. Biol.">
        <title>Genome analysis of Parmales, the sister group of diatoms, reveals the evolutionary specialization of diatoms from phago-mixotrophs to photoautotrophs.</title>
        <authorList>
            <person name="Ban H."/>
            <person name="Sato S."/>
            <person name="Yoshikawa S."/>
            <person name="Yamada K."/>
            <person name="Nakamura Y."/>
            <person name="Ichinomiya M."/>
            <person name="Sato N."/>
            <person name="Blanc-Mathieu R."/>
            <person name="Endo H."/>
            <person name="Kuwata A."/>
            <person name="Ogata H."/>
        </authorList>
    </citation>
    <scope>NUCLEOTIDE SEQUENCE [LARGE SCALE GENOMIC DNA]</scope>
</reference>
<protein>
    <recommendedName>
        <fullName evidence="4">Glycosyltransferase 61 catalytic domain-containing protein</fullName>
    </recommendedName>
</protein>
<dbReference type="Proteomes" id="UP001162640">
    <property type="component" value="Unassembled WGS sequence"/>
</dbReference>
<evidence type="ECO:0000256" key="3">
    <source>
        <dbReference type="ARBA" id="ARBA00023180"/>
    </source>
</evidence>
<keyword evidence="1" id="KW-0328">Glycosyltransferase</keyword>
<comment type="caution">
    <text evidence="5">The sequence shown here is derived from an EMBL/GenBank/DDBJ whole genome shotgun (WGS) entry which is preliminary data.</text>
</comment>
<keyword evidence="3" id="KW-0325">Glycoprotein</keyword>